<feature type="compositionally biased region" description="Acidic residues" evidence="1">
    <location>
        <begin position="147"/>
        <end position="160"/>
    </location>
</feature>
<feature type="region of interest" description="Disordered" evidence="1">
    <location>
        <begin position="147"/>
        <end position="177"/>
    </location>
</feature>
<keyword evidence="3" id="KW-1185">Reference proteome</keyword>
<reference evidence="3" key="2">
    <citation type="submission" date="2013-04" db="EMBL/GenBank/DDBJ databases">
        <title>Genomic mechanisms accounting for the adaptation to parasitism in nematode-trapping fungi.</title>
        <authorList>
            <person name="Ahren D.G."/>
        </authorList>
    </citation>
    <scope>NUCLEOTIDE SEQUENCE [LARGE SCALE GENOMIC DNA]</scope>
    <source>
        <strain evidence="3">CBS 200.50</strain>
    </source>
</reference>
<evidence type="ECO:0000313" key="2">
    <source>
        <dbReference type="EMBL" id="EPS45936.1"/>
    </source>
</evidence>
<proteinExistence type="predicted"/>
<feature type="compositionally biased region" description="Polar residues" evidence="1">
    <location>
        <begin position="117"/>
        <end position="129"/>
    </location>
</feature>
<evidence type="ECO:0000313" key="3">
    <source>
        <dbReference type="Proteomes" id="UP000015100"/>
    </source>
</evidence>
<feature type="region of interest" description="Disordered" evidence="1">
    <location>
        <begin position="1"/>
        <end position="36"/>
    </location>
</feature>
<name>S8AY71_DACHA</name>
<feature type="region of interest" description="Disordered" evidence="1">
    <location>
        <begin position="48"/>
        <end position="77"/>
    </location>
</feature>
<dbReference type="AlphaFoldDB" id="S8AY71"/>
<dbReference type="PROSITE" id="PS00383">
    <property type="entry name" value="TYR_PHOSPHATASE_1"/>
    <property type="match status" value="1"/>
</dbReference>
<accession>S8AY71</accession>
<organism evidence="2 3">
    <name type="scientific">Dactylellina haptotyla (strain CBS 200.50)</name>
    <name type="common">Nematode-trapping fungus</name>
    <name type="synonym">Monacrosporium haptotylum</name>
    <dbReference type="NCBI Taxonomy" id="1284197"/>
    <lineage>
        <taxon>Eukaryota</taxon>
        <taxon>Fungi</taxon>
        <taxon>Dikarya</taxon>
        <taxon>Ascomycota</taxon>
        <taxon>Pezizomycotina</taxon>
        <taxon>Orbiliomycetes</taxon>
        <taxon>Orbiliales</taxon>
        <taxon>Orbiliaceae</taxon>
        <taxon>Dactylellina</taxon>
    </lineage>
</organism>
<protein>
    <submittedName>
        <fullName evidence="2">Uncharacterized protein</fullName>
    </submittedName>
</protein>
<feature type="region of interest" description="Disordered" evidence="1">
    <location>
        <begin position="104"/>
        <end position="135"/>
    </location>
</feature>
<feature type="compositionally biased region" description="Low complexity" evidence="1">
    <location>
        <begin position="18"/>
        <end position="34"/>
    </location>
</feature>
<gene>
    <name evidence="2" type="ORF">H072_103</name>
</gene>
<dbReference type="InterPro" id="IPR036873">
    <property type="entry name" value="Rhodanese-like_dom_sf"/>
</dbReference>
<comment type="caution">
    <text evidence="2">The sequence shown here is derived from an EMBL/GenBank/DDBJ whole genome shotgun (WGS) entry which is preliminary data.</text>
</comment>
<dbReference type="EMBL" id="AQGS01000002">
    <property type="protein sequence ID" value="EPS45936.1"/>
    <property type="molecule type" value="Genomic_DNA"/>
</dbReference>
<feature type="region of interest" description="Disordered" evidence="1">
    <location>
        <begin position="489"/>
        <end position="530"/>
    </location>
</feature>
<dbReference type="InterPro" id="IPR016130">
    <property type="entry name" value="Tyr_Pase_AS"/>
</dbReference>
<feature type="compositionally biased region" description="Gly residues" evidence="1">
    <location>
        <begin position="505"/>
        <end position="530"/>
    </location>
</feature>
<dbReference type="OrthoDB" id="5427781at2759"/>
<dbReference type="Gene3D" id="3.40.250.10">
    <property type="entry name" value="Rhodanese-like domain"/>
    <property type="match status" value="1"/>
</dbReference>
<evidence type="ECO:0000256" key="1">
    <source>
        <dbReference type="SAM" id="MobiDB-lite"/>
    </source>
</evidence>
<dbReference type="Proteomes" id="UP000015100">
    <property type="component" value="Unassembled WGS sequence"/>
</dbReference>
<reference evidence="2 3" key="1">
    <citation type="journal article" date="2013" name="PLoS Genet.">
        <title>Genomic mechanisms accounting for the adaptation to parasitism in nematode-trapping fungi.</title>
        <authorList>
            <person name="Meerupati T."/>
            <person name="Andersson K.M."/>
            <person name="Friman E."/>
            <person name="Kumar D."/>
            <person name="Tunlid A."/>
            <person name="Ahren D."/>
        </authorList>
    </citation>
    <scope>NUCLEOTIDE SEQUENCE [LARGE SCALE GENOMIC DNA]</scope>
    <source>
        <strain evidence="2 3">CBS 200.50</strain>
    </source>
</reference>
<sequence>MQNREDYDRYGYGPVNPNPNQGNQNINAGQANIPTEDLDQTFGWNREEPVQANPQSNPFLNPRINSEADLSAPANQPTNLRPFAPAYLPSSGIYNLLGQFVEEEEKKTTDTAPPFDSRTSYYQNPQLQIPSDEESFISDRDYLEGTNEFEWDPSQTEEDQVTAGRKPSGQRSGQLSRVLSGSNQDFGVYGASRVSLGSNSPQFYRERGTNRIVPVRQLEYDDNFTDRPMTWSTVGAHQTLAAFRRRGVAVGRVTAAQLYDYITRPGIRPTDYVIIDTRGDDGEVRLDTLEQVQGRVRVIPFSEDRAKLTDAEVEQMSRMEPLSDSECDLKTVQQASKIYSRVVIVHCAVGNTRSPTTAAAISMMAGPDKTVLLLEGGATGFWKYVNDRNAQRAYYQRQESQRPEEVVRSQWHTSTAMTDEAIVENNPSLLLLPSSPEHRLNNAPTSGFLTNISPQYRRLVAGDRLSDFPWEEDDRSETIRRDGELFIQLYKDDPPPNTDGCRPTGRGGDQGGYPGPGGGTGGGSMGGGITKRGLNPFDIAGGRLRKRSWGIFMPESRGKGMRIVKRS</sequence>
<dbReference type="HOGENOM" id="CLU_480595_0_0_1"/>